<evidence type="ECO:0000313" key="2">
    <source>
        <dbReference type="Proteomes" id="UP000310541"/>
    </source>
</evidence>
<protein>
    <submittedName>
        <fullName evidence="1">Uncharacterized protein</fullName>
    </submittedName>
</protein>
<reference evidence="1 2" key="1">
    <citation type="submission" date="2019-04" db="EMBL/GenBank/DDBJ databases">
        <title>Genome sequence of Bacillus hwajinpoensis strain Y2.</title>
        <authorList>
            <person name="Fair J.L."/>
            <person name="Maclea K.S."/>
        </authorList>
    </citation>
    <scope>NUCLEOTIDE SEQUENCE [LARGE SCALE GENOMIC DNA]</scope>
    <source>
        <strain evidence="1 2">Y2</strain>
    </source>
</reference>
<sequence>MHEKQEIEILCDALRTYWNEHPEKSLGHLLKDLHHKYENEEAFEETDDLNWLHWMLENSKQRDIIEKKYRNEAQIRNLEKHIRPELIEVIRRFVD</sequence>
<dbReference type="EMBL" id="SWFM01000002">
    <property type="protein sequence ID" value="TKD70958.1"/>
    <property type="molecule type" value="Genomic_DNA"/>
</dbReference>
<dbReference type="RefSeq" id="WP_136947032.1">
    <property type="nucleotide sequence ID" value="NZ_SWFM01000002.1"/>
</dbReference>
<proteinExistence type="predicted"/>
<comment type="caution">
    <text evidence="1">The sequence shown here is derived from an EMBL/GenBank/DDBJ whole genome shotgun (WGS) entry which is preliminary data.</text>
</comment>
<dbReference type="OrthoDB" id="2927277at2"/>
<accession>A0A4V5PYP7</accession>
<evidence type="ECO:0000313" key="1">
    <source>
        <dbReference type="EMBL" id="TKD70958.1"/>
    </source>
</evidence>
<dbReference type="AlphaFoldDB" id="A0A4V5PYP7"/>
<dbReference type="Proteomes" id="UP000310541">
    <property type="component" value="Unassembled WGS sequence"/>
</dbReference>
<gene>
    <name evidence="1" type="ORF">FBF83_10165</name>
</gene>
<organism evidence="1 2">
    <name type="scientific">Guptibacillus hwajinpoensis</name>
    <dbReference type="NCBI Taxonomy" id="208199"/>
    <lineage>
        <taxon>Bacteria</taxon>
        <taxon>Bacillati</taxon>
        <taxon>Bacillota</taxon>
        <taxon>Bacilli</taxon>
        <taxon>Bacillales</taxon>
        <taxon>Guptibacillaceae</taxon>
        <taxon>Guptibacillus</taxon>
    </lineage>
</organism>
<name>A0A4V5PYP7_9BACL</name>